<dbReference type="GO" id="GO:0009253">
    <property type="term" value="P:peptidoglycan catabolic process"/>
    <property type="evidence" value="ECO:0007669"/>
    <property type="project" value="InterPro"/>
</dbReference>
<sequence>MRKRFGPYFFVLLLLLSSIILFPLQTKAEFKDLTDKNPTYAILALSREGIIQGYPDGTFRPAAYITREEFGAILFRMLELEEKPEAASHFIDIPKNSWARGIIGALVDAGITKGVSANRFGYGDYLTREQMASFFVRVLGYEEEAKKYNLPLKYTDSHQIRTAHRNDVAFATEIGLIAGTGNNRFSPQEFSQRQHVARLAYEVYFNKNQYSKAVQQLKNPVKIFIDPGHGGHDSGAVSPIYKHLFEKHLALEISLRVKQILEQEYSGVTVKMSRMTDTYIPLSDRAKMANEWGADHFISIHHNAGGGTGFESWIYSGKVSNVTLQKGQIIHDHIAKSLGVRDRGIKRGNFVVLRETQMPAILLELLFLDHPTDAALLNNPAYREKIARAVAEGIAKAWDLKKR</sequence>
<dbReference type="Gene3D" id="3.40.630.40">
    <property type="entry name" value="Zn-dependent exopeptidases"/>
    <property type="match status" value="1"/>
</dbReference>
<dbReference type="GO" id="GO:0008745">
    <property type="term" value="F:N-acetylmuramoyl-L-alanine amidase activity"/>
    <property type="evidence" value="ECO:0007669"/>
    <property type="project" value="UniProtKB-EC"/>
</dbReference>
<protein>
    <submittedName>
        <fullName evidence="4">Cell wall hydrolase/autolysin</fullName>
    </submittedName>
    <submittedName>
        <fullName evidence="5">N-acetylmuramoyl-L-alanine amidase</fullName>
        <ecNumber evidence="5">3.5.1.28</ecNumber>
    </submittedName>
</protein>
<reference evidence="5 7" key="2">
    <citation type="journal article" date="2020" name="Extremophiles">
        <title>Genomic analysis of Caldalkalibacillus thermarum TA2.A1 reveals aerobic alkaliphilic metabolism and evolutionary hallmarks linking alkaliphilic bacteria and plant life.</title>
        <authorList>
            <person name="de Jong S.I."/>
            <person name="van den Broek M.A."/>
            <person name="Merkel A.Y."/>
            <person name="de la Torre Cortes P."/>
            <person name="Kalamorz F."/>
            <person name="Cook G.M."/>
            <person name="van Loosdrecht M.C.M."/>
            <person name="McMillan D.G.G."/>
        </authorList>
    </citation>
    <scope>NUCLEOTIDE SEQUENCE [LARGE SCALE GENOMIC DNA]</scope>
    <source>
        <strain evidence="5 7">TA2.A1</strain>
    </source>
</reference>
<keyword evidence="2 4" id="KW-0378">Hydrolase</keyword>
<dbReference type="GO" id="GO:0030288">
    <property type="term" value="C:outer membrane-bounded periplasmic space"/>
    <property type="evidence" value="ECO:0007669"/>
    <property type="project" value="TreeGrafter"/>
</dbReference>
<proteinExistence type="predicted"/>
<dbReference type="InterPro" id="IPR002508">
    <property type="entry name" value="MurNAc-LAA_cat"/>
</dbReference>
<evidence type="ECO:0000256" key="2">
    <source>
        <dbReference type="ARBA" id="ARBA00022801"/>
    </source>
</evidence>
<dbReference type="InterPro" id="IPR050695">
    <property type="entry name" value="N-acetylmuramoyl_amidase_3"/>
</dbReference>
<dbReference type="eggNOG" id="COG1404">
    <property type="taxonomic scope" value="Bacteria"/>
</dbReference>
<dbReference type="EC" id="3.5.1.28" evidence="5"/>
<dbReference type="SMART" id="SM00646">
    <property type="entry name" value="Ami_3"/>
    <property type="match status" value="1"/>
</dbReference>
<organism evidence="4 6">
    <name type="scientific">Caldalkalibacillus thermarum (strain TA2.A1)</name>
    <dbReference type="NCBI Taxonomy" id="986075"/>
    <lineage>
        <taxon>Bacteria</taxon>
        <taxon>Bacillati</taxon>
        <taxon>Bacillota</taxon>
        <taxon>Bacilli</taxon>
        <taxon>Bacillales</taxon>
        <taxon>Bacillaceae</taxon>
        <taxon>Caldalkalibacillus</taxon>
    </lineage>
</organism>
<reference evidence="5" key="3">
    <citation type="submission" date="2021-08" db="EMBL/GenBank/DDBJ databases">
        <authorList>
            <person name="de Jong S."/>
            <person name="van den Broek M."/>
            <person name="Merkel A."/>
            <person name="de la Torre Cortes P."/>
            <person name="Kalamorz F."/>
            <person name="Cook G."/>
            <person name="van Loosdrecht M."/>
            <person name="McMillan D."/>
        </authorList>
    </citation>
    <scope>NUCLEOTIDE SEQUENCE</scope>
    <source>
        <strain evidence="5">TA2.A1</strain>
    </source>
</reference>
<dbReference type="eggNOG" id="COG0860">
    <property type="taxonomic scope" value="Bacteria"/>
</dbReference>
<accession>F5L999</accession>
<dbReference type="EMBL" id="AFCE01000156">
    <property type="protein sequence ID" value="EGL82041.1"/>
    <property type="molecule type" value="Genomic_DNA"/>
</dbReference>
<dbReference type="PANTHER" id="PTHR30404:SF0">
    <property type="entry name" value="N-ACETYLMURAMOYL-L-ALANINE AMIDASE AMIC"/>
    <property type="match status" value="1"/>
</dbReference>
<evidence type="ECO:0000256" key="1">
    <source>
        <dbReference type="ARBA" id="ARBA00022729"/>
    </source>
</evidence>
<dbReference type="SUPFAM" id="SSF53187">
    <property type="entry name" value="Zn-dependent exopeptidases"/>
    <property type="match status" value="1"/>
</dbReference>
<evidence type="ECO:0000313" key="7">
    <source>
        <dbReference type="Proteomes" id="UP000825179"/>
    </source>
</evidence>
<dbReference type="AlphaFoldDB" id="F5L999"/>
<feature type="domain" description="SLH" evidence="3">
    <location>
        <begin position="25"/>
        <end position="85"/>
    </location>
</feature>
<dbReference type="Proteomes" id="UP000825179">
    <property type="component" value="Chromosome"/>
</dbReference>
<dbReference type="RefSeq" id="WP_007505771.1">
    <property type="nucleotide sequence ID" value="NZ_AFCE01000156.1"/>
</dbReference>
<keyword evidence="1" id="KW-0732">Signal</keyword>
<evidence type="ECO:0000313" key="4">
    <source>
        <dbReference type="EMBL" id="EGL82041.1"/>
    </source>
</evidence>
<feature type="domain" description="SLH" evidence="3">
    <location>
        <begin position="86"/>
        <end position="149"/>
    </location>
</feature>
<dbReference type="KEGG" id="cthu:HUR95_00950"/>
<keyword evidence="7" id="KW-1185">Reference proteome</keyword>
<dbReference type="PANTHER" id="PTHR30404">
    <property type="entry name" value="N-ACETYLMURAMOYL-L-ALANINE AMIDASE"/>
    <property type="match status" value="1"/>
</dbReference>
<evidence type="ECO:0000313" key="5">
    <source>
        <dbReference type="EMBL" id="QZT34040.1"/>
    </source>
</evidence>
<name>F5L999_CALTT</name>
<dbReference type="PROSITE" id="PS51272">
    <property type="entry name" value="SLH"/>
    <property type="match status" value="2"/>
</dbReference>
<evidence type="ECO:0000259" key="3">
    <source>
        <dbReference type="PROSITE" id="PS51272"/>
    </source>
</evidence>
<dbReference type="Proteomes" id="UP000010716">
    <property type="component" value="Unassembled WGS sequence"/>
</dbReference>
<evidence type="ECO:0000313" key="6">
    <source>
        <dbReference type="Proteomes" id="UP000010716"/>
    </source>
</evidence>
<dbReference type="Pfam" id="PF01520">
    <property type="entry name" value="Amidase_3"/>
    <property type="match status" value="1"/>
</dbReference>
<dbReference type="CDD" id="cd02696">
    <property type="entry name" value="MurNAc-LAA"/>
    <property type="match status" value="1"/>
</dbReference>
<gene>
    <name evidence="4" type="ORF">CathTA2_2404</name>
    <name evidence="5" type="ORF">HUR95_00950</name>
</gene>
<dbReference type="EMBL" id="CP082237">
    <property type="protein sequence ID" value="QZT34040.1"/>
    <property type="molecule type" value="Genomic_DNA"/>
</dbReference>
<dbReference type="InterPro" id="IPR001119">
    <property type="entry name" value="SLH_dom"/>
</dbReference>
<dbReference type="OrthoDB" id="9806267at2"/>
<reference evidence="4 6" key="1">
    <citation type="journal article" date="2011" name="J. Bacteriol.">
        <title>Draft genome sequence of the thermoalkaliphilic Caldalkalibacillus thermarum strain TA2.A1.</title>
        <authorList>
            <person name="Kalamorz F."/>
            <person name="Keis S."/>
            <person name="McMillan D.G."/>
            <person name="Olsson K."/>
            <person name="Stanton J.A."/>
            <person name="Stockwell P."/>
            <person name="Black M.A."/>
            <person name="Klingeman D.M."/>
            <person name="Land M.L."/>
            <person name="Han C.S."/>
            <person name="Martin S.L."/>
            <person name="Becher S.A."/>
            <person name="Peddie C.J."/>
            <person name="Morgan H.W."/>
            <person name="Matthies D."/>
            <person name="Preiss L."/>
            <person name="Meier T."/>
            <person name="Brown S.D."/>
            <person name="Cook G.M."/>
        </authorList>
    </citation>
    <scope>NUCLEOTIDE SEQUENCE [LARGE SCALE GENOMIC DNA]</scope>
    <source>
        <strain evidence="4 6">TA2.A1</strain>
    </source>
</reference>
<dbReference type="Pfam" id="PF00395">
    <property type="entry name" value="SLH"/>
    <property type="match status" value="2"/>
</dbReference>